<dbReference type="EMBL" id="JBFXLR010000103">
    <property type="protein sequence ID" value="KAL2837083.1"/>
    <property type="molecule type" value="Genomic_DNA"/>
</dbReference>
<reference evidence="1 2" key="1">
    <citation type="submission" date="2024-07" db="EMBL/GenBank/DDBJ databases">
        <title>Section-level genome sequencing and comparative genomics of Aspergillus sections Usti and Cavernicolus.</title>
        <authorList>
            <consortium name="Lawrence Berkeley National Laboratory"/>
            <person name="Nybo J.L."/>
            <person name="Vesth T.C."/>
            <person name="Theobald S."/>
            <person name="Frisvad J.C."/>
            <person name="Larsen T.O."/>
            <person name="Kjaerboelling I."/>
            <person name="Rothschild-Mancinelli K."/>
            <person name="Lyhne E.K."/>
            <person name="Kogle M.E."/>
            <person name="Barry K."/>
            <person name="Clum A."/>
            <person name="Na H."/>
            <person name="Ledsgaard L."/>
            <person name="Lin J."/>
            <person name="Lipzen A."/>
            <person name="Kuo A."/>
            <person name="Riley R."/>
            <person name="Mondo S."/>
            <person name="LaButti K."/>
            <person name="Haridas S."/>
            <person name="Pangalinan J."/>
            <person name="Salamov A.A."/>
            <person name="Simmons B.A."/>
            <person name="Magnuson J.K."/>
            <person name="Chen J."/>
            <person name="Drula E."/>
            <person name="Henrissat B."/>
            <person name="Wiebenga A."/>
            <person name="Lubbers R.J."/>
            <person name="Gomes A.C."/>
            <person name="Macurrencykelacurrency M.R."/>
            <person name="Stajich J."/>
            <person name="Grigoriev I.V."/>
            <person name="Mortensen U.H."/>
            <person name="De vries R.P."/>
            <person name="Baker S.E."/>
            <person name="Andersen M.R."/>
        </authorList>
    </citation>
    <scope>NUCLEOTIDE SEQUENCE [LARGE SCALE GENOMIC DNA]</scope>
    <source>
        <strain evidence="1 2">CBS 756.74</strain>
    </source>
</reference>
<organism evidence="1 2">
    <name type="scientific">Aspergillus pseudodeflectus</name>
    <dbReference type="NCBI Taxonomy" id="176178"/>
    <lineage>
        <taxon>Eukaryota</taxon>
        <taxon>Fungi</taxon>
        <taxon>Dikarya</taxon>
        <taxon>Ascomycota</taxon>
        <taxon>Pezizomycotina</taxon>
        <taxon>Eurotiomycetes</taxon>
        <taxon>Eurotiomycetidae</taxon>
        <taxon>Eurotiales</taxon>
        <taxon>Aspergillaceae</taxon>
        <taxon>Aspergillus</taxon>
        <taxon>Aspergillus subgen. Nidulantes</taxon>
    </lineage>
</organism>
<dbReference type="RefSeq" id="XP_070892383.1">
    <property type="nucleotide sequence ID" value="XM_071042199.1"/>
</dbReference>
<protein>
    <submittedName>
        <fullName evidence="1">Uncharacterized protein</fullName>
    </submittedName>
</protein>
<gene>
    <name evidence="1" type="ORF">BJX68DRAFT_250027</name>
</gene>
<dbReference type="GeneID" id="98157363"/>
<proteinExistence type="predicted"/>
<name>A0ABR4JAK4_9EURO</name>
<keyword evidence="2" id="KW-1185">Reference proteome</keyword>
<sequence>MATPEGNTNDGFELQFGTNYPCHFLLFRAPASCLPCWRCCCSYLPCEEQVALDEESNPLNRPPLLGSSVRQHELRKRHVRRMGRGRAEYMCDVLARE</sequence>
<evidence type="ECO:0000313" key="1">
    <source>
        <dbReference type="EMBL" id="KAL2837083.1"/>
    </source>
</evidence>
<accession>A0ABR4JAK4</accession>
<dbReference type="Proteomes" id="UP001610444">
    <property type="component" value="Unassembled WGS sequence"/>
</dbReference>
<evidence type="ECO:0000313" key="2">
    <source>
        <dbReference type="Proteomes" id="UP001610444"/>
    </source>
</evidence>
<comment type="caution">
    <text evidence="1">The sequence shown here is derived from an EMBL/GenBank/DDBJ whole genome shotgun (WGS) entry which is preliminary data.</text>
</comment>